<sequence length="165" mass="16928">MQGSPAATAPTPRQASLAPPPLAAQQPTASIRTTTSGIHLENPTTEATRALALCSGPNGLVETVERDLLKLVQQAKRAYEGTGTPADPHAALASLSALISLLSRSALGGFVPPSSSSQVPSSAAPSGTVISQAQLDQASERSQALFKELQAVRERAEVVRAGLAR</sequence>
<feature type="compositionally biased region" description="Low complexity" evidence="1">
    <location>
        <begin position="12"/>
        <end position="30"/>
    </location>
</feature>
<gene>
    <name evidence="2" type="ORF">BMF94_1991</name>
</gene>
<dbReference type="EMBL" id="PJQD01000020">
    <property type="protein sequence ID" value="POY75015.1"/>
    <property type="molecule type" value="Genomic_DNA"/>
</dbReference>
<evidence type="ECO:0000313" key="3">
    <source>
        <dbReference type="Proteomes" id="UP000237144"/>
    </source>
</evidence>
<comment type="caution">
    <text evidence="2">The sequence shown here is derived from an EMBL/GenBank/DDBJ whole genome shotgun (WGS) entry which is preliminary data.</text>
</comment>
<evidence type="ECO:0000313" key="2">
    <source>
        <dbReference type="EMBL" id="POY75015.1"/>
    </source>
</evidence>
<accession>A0A2S5BE12</accession>
<keyword evidence="3" id="KW-1185">Reference proteome</keyword>
<feature type="compositionally biased region" description="Polar residues" evidence="1">
    <location>
        <begin position="31"/>
        <end position="43"/>
    </location>
</feature>
<dbReference type="Proteomes" id="UP000237144">
    <property type="component" value="Unassembled WGS sequence"/>
</dbReference>
<reference evidence="2 3" key="1">
    <citation type="journal article" date="2018" name="Front. Microbiol.">
        <title>Prospects for Fungal Bioremediation of Acidic Radioactive Waste Sites: Characterization and Genome Sequence of Rhodotorula taiwanensis MD1149.</title>
        <authorList>
            <person name="Tkavc R."/>
            <person name="Matrosova V.Y."/>
            <person name="Grichenko O.E."/>
            <person name="Gostincar C."/>
            <person name="Volpe R.P."/>
            <person name="Klimenkova P."/>
            <person name="Gaidamakova E.K."/>
            <person name="Zhou C.E."/>
            <person name="Stewart B.J."/>
            <person name="Lyman M.G."/>
            <person name="Malfatti S.A."/>
            <person name="Rubinfeld B."/>
            <person name="Courtot M."/>
            <person name="Singh J."/>
            <person name="Dalgard C.L."/>
            <person name="Hamilton T."/>
            <person name="Frey K.G."/>
            <person name="Gunde-Cimerman N."/>
            <person name="Dugan L."/>
            <person name="Daly M.J."/>
        </authorList>
    </citation>
    <scope>NUCLEOTIDE SEQUENCE [LARGE SCALE GENOMIC DNA]</scope>
    <source>
        <strain evidence="2 3">MD1149</strain>
    </source>
</reference>
<dbReference type="OrthoDB" id="10611179at2759"/>
<organism evidence="2 3">
    <name type="scientific">Rhodotorula taiwanensis</name>
    <dbReference type="NCBI Taxonomy" id="741276"/>
    <lineage>
        <taxon>Eukaryota</taxon>
        <taxon>Fungi</taxon>
        <taxon>Dikarya</taxon>
        <taxon>Basidiomycota</taxon>
        <taxon>Pucciniomycotina</taxon>
        <taxon>Microbotryomycetes</taxon>
        <taxon>Sporidiobolales</taxon>
        <taxon>Sporidiobolaceae</taxon>
        <taxon>Rhodotorula</taxon>
    </lineage>
</organism>
<protein>
    <submittedName>
        <fullName evidence="2">Uncharacterized protein</fullName>
    </submittedName>
</protein>
<dbReference type="AlphaFoldDB" id="A0A2S5BE12"/>
<feature type="region of interest" description="Disordered" evidence="1">
    <location>
        <begin position="1"/>
        <end position="43"/>
    </location>
</feature>
<name>A0A2S5BE12_9BASI</name>
<evidence type="ECO:0000256" key="1">
    <source>
        <dbReference type="SAM" id="MobiDB-lite"/>
    </source>
</evidence>
<proteinExistence type="predicted"/>